<name>A0A8S5V3N9_9CAUD</name>
<feature type="domain" description="DUF7666" evidence="1">
    <location>
        <begin position="1"/>
        <end position="96"/>
    </location>
</feature>
<evidence type="ECO:0000259" key="1">
    <source>
        <dbReference type="Pfam" id="PF24703"/>
    </source>
</evidence>
<reference evidence="2" key="1">
    <citation type="journal article" date="2021" name="Proc. Natl. Acad. Sci. U.S.A.">
        <title>A Catalog of Tens of Thousands of Viruses from Human Metagenomes Reveals Hidden Associations with Chronic Diseases.</title>
        <authorList>
            <person name="Tisza M.J."/>
            <person name="Buck C.B."/>
        </authorList>
    </citation>
    <scope>NUCLEOTIDE SEQUENCE</scope>
    <source>
        <strain evidence="2">Ctk6V34</strain>
    </source>
</reference>
<protein>
    <recommendedName>
        <fullName evidence="1">DUF7666 domain-containing protein</fullName>
    </recommendedName>
</protein>
<proteinExistence type="predicted"/>
<organism evidence="2">
    <name type="scientific">Myoviridae sp. ctk6V34</name>
    <dbReference type="NCBI Taxonomy" id="2825164"/>
    <lineage>
        <taxon>Viruses</taxon>
        <taxon>Duplodnaviria</taxon>
        <taxon>Heunggongvirae</taxon>
        <taxon>Uroviricota</taxon>
        <taxon>Caudoviricetes</taxon>
    </lineage>
</organism>
<dbReference type="InterPro" id="IPR056083">
    <property type="entry name" value="DUF7666"/>
</dbReference>
<evidence type="ECO:0000313" key="2">
    <source>
        <dbReference type="EMBL" id="DAG01325.1"/>
    </source>
</evidence>
<accession>A0A8S5V3N9</accession>
<dbReference type="Pfam" id="PF24703">
    <property type="entry name" value="DUF7666"/>
    <property type="match status" value="1"/>
</dbReference>
<sequence length="246" mass="26851">MKGYKAFKPGLICRDKQYEEKAIATEERAEPCKCGIHFCENPFDVLDYYHLITDEGKFTEFAEVEALDEPVTDDKKKYCTTKLKVGAKLSFAGFIRACIDFVFEKTVNSMPDSSGNSAKIGSSGYSAKIGSSGNSAKIGSSGDYAQIGSSGNYAQIGSSGNSAKIGSSGDSAKIYSSGEDSVIMCAGINSRAKAKKGSWITLTEWKRDPNKDRYVPVCVKTEQVDGERIKEDTFYQLIDGEFKEVE</sequence>
<dbReference type="EMBL" id="BK016190">
    <property type="protein sequence ID" value="DAG01325.1"/>
    <property type="molecule type" value="Genomic_DNA"/>
</dbReference>